<accession>A0ABN4IJT3</accession>
<proteinExistence type="predicted"/>
<evidence type="ECO:0000313" key="2">
    <source>
        <dbReference type="Proteomes" id="UP000058660"/>
    </source>
</evidence>
<keyword evidence="2" id="KW-1185">Reference proteome</keyword>
<gene>
    <name evidence="1" type="ORF">TO73_1200</name>
</gene>
<evidence type="ECO:0000313" key="1">
    <source>
        <dbReference type="EMBL" id="ALJ91044.1"/>
    </source>
</evidence>
<dbReference type="EMBL" id="CP010822">
    <property type="protein sequence ID" value="ALJ91044.1"/>
    <property type="molecule type" value="Genomic_DNA"/>
</dbReference>
<organism evidence="1 2">
    <name type="scientific">Thermus aquaticus (strain ATCC BAA-2747 / Y51MC23)</name>
    <dbReference type="NCBI Taxonomy" id="498848"/>
    <lineage>
        <taxon>Bacteria</taxon>
        <taxon>Thermotogati</taxon>
        <taxon>Deinococcota</taxon>
        <taxon>Deinococci</taxon>
        <taxon>Thermales</taxon>
        <taxon>Thermaceae</taxon>
        <taxon>Thermus</taxon>
    </lineage>
</organism>
<reference evidence="2" key="1">
    <citation type="journal article" date="2015" name="PLoS ONE">
        <title>Complete Genome Sequence of Thermus aquaticus Y51MC23.</title>
        <authorList>
            <person name="Brumm P.J."/>
            <person name="Monsma S."/>
            <person name="Keough B."/>
            <person name="Jasinovica S."/>
            <person name="Ferguson E."/>
            <person name="Schoenfeld T."/>
            <person name="Lodes M."/>
            <person name="Mead D.A."/>
        </authorList>
    </citation>
    <scope>NUCLEOTIDE SEQUENCE [LARGE SCALE GENOMIC DNA]</scope>
    <source>
        <strain evidence="2">BAA-2747 / Y51MC23</strain>
    </source>
</reference>
<sequence>MTREELIRLLREDPEVRAALAEALRGVRPRPLEEAGRGIQAILAEAELEWLRRREVRDEQEA</sequence>
<name>A0ABN4IJT3_THEA5</name>
<dbReference type="Proteomes" id="UP000058660">
    <property type="component" value="Chromosome"/>
</dbReference>
<protein>
    <submittedName>
        <fullName evidence="1">Uncharacterized protein</fullName>
    </submittedName>
</protein>
<dbReference type="RefSeq" id="WP_003048516.1">
    <property type="nucleotide sequence ID" value="NZ_CP010822.1"/>
</dbReference>